<sequence>MPATVTEQPLGLDCVFLDGSRAQCLLREDVLPVLARQLLRALADLVVPHGGLGTAGTVKGRLGGIHHLLRGLHQLGFTGDARALTRSVLAEYWMGRDNRHEAHDRALLRRLDDLEGVLAPDVRRMVDGRTFQPRLNRKRRPLPAYSAREWKALTASAEEAVTQASDAHRQALRDAARGRDLADGLSRENIQFSLLHHGPQALGRSSRHSYRGRTWRVGDFYPSGAPEAVSALFPRASVAFAYRLLFGIRTGIVPDGLADLGLGDVRWSGDATLLLDYVKGRTSREPLTLSRPAVRLLQQWLEHSAVARRFAPPELQEQLWLRYWSGGGSGWSAGRFESDARAAWVWTYQLVDDAGQPLRIHLHRIRTTVEASRDRTSWRGSSRATIDPNHTPAVEGDHYLAGQSPAQKAATENLIEDAQRDLVRRAHPQAVVVAAHEDLAGFVRDFPQATRELQLDDKALAELLGGERDVFAASCADQLSGLHGPAGRPCPARPWVCLLCPLAVFAPRHLPNLMRLRAYFARQWRLMPAAAFLSLFGPYAQRLDELLTPACFEERALQHAASQVTDCDSELPLRPEECTG</sequence>
<organism evidence="1 2">
    <name type="scientific">Streptomyces neyagawaensis</name>
    <dbReference type="NCBI Taxonomy" id="42238"/>
    <lineage>
        <taxon>Bacteria</taxon>
        <taxon>Bacillati</taxon>
        <taxon>Actinomycetota</taxon>
        <taxon>Actinomycetes</taxon>
        <taxon>Kitasatosporales</taxon>
        <taxon>Streptomycetaceae</taxon>
        <taxon>Streptomyces</taxon>
    </lineage>
</organism>
<evidence type="ECO:0000313" key="1">
    <source>
        <dbReference type="EMBL" id="MEU6803026.1"/>
    </source>
</evidence>
<dbReference type="Proteomes" id="UP001551189">
    <property type="component" value="Unassembled WGS sequence"/>
</dbReference>
<accession>A0ABV3B2I5</accession>
<reference evidence="1 2" key="1">
    <citation type="submission" date="2024-06" db="EMBL/GenBank/DDBJ databases">
        <title>The Natural Products Discovery Center: Release of the First 8490 Sequenced Strains for Exploring Actinobacteria Biosynthetic Diversity.</title>
        <authorList>
            <person name="Kalkreuter E."/>
            <person name="Kautsar S.A."/>
            <person name="Yang D."/>
            <person name="Bader C.D."/>
            <person name="Teijaro C.N."/>
            <person name="Fluegel L."/>
            <person name="Davis C.M."/>
            <person name="Simpson J.R."/>
            <person name="Lauterbach L."/>
            <person name="Steele A.D."/>
            <person name="Gui C."/>
            <person name="Meng S."/>
            <person name="Li G."/>
            <person name="Viehrig K."/>
            <person name="Ye F."/>
            <person name="Su P."/>
            <person name="Kiefer A.F."/>
            <person name="Nichols A."/>
            <person name="Cepeda A.J."/>
            <person name="Yan W."/>
            <person name="Fan B."/>
            <person name="Jiang Y."/>
            <person name="Adhikari A."/>
            <person name="Zheng C.-J."/>
            <person name="Schuster L."/>
            <person name="Cowan T.M."/>
            <person name="Smanski M.J."/>
            <person name="Chevrette M.G."/>
            <person name="De Carvalho L.P.S."/>
            <person name="Shen B."/>
        </authorList>
    </citation>
    <scope>NUCLEOTIDE SEQUENCE [LARGE SCALE GENOMIC DNA]</scope>
    <source>
        <strain evidence="1 2">NPDC046851</strain>
    </source>
</reference>
<dbReference type="RefSeq" id="WP_359696775.1">
    <property type="nucleotide sequence ID" value="NZ_JBEYXT010000079.1"/>
</dbReference>
<protein>
    <submittedName>
        <fullName evidence="1">Uncharacterized protein</fullName>
    </submittedName>
</protein>
<dbReference type="EMBL" id="JBEYXT010000079">
    <property type="protein sequence ID" value="MEU6803026.1"/>
    <property type="molecule type" value="Genomic_DNA"/>
</dbReference>
<gene>
    <name evidence="1" type="ORF">ABZ931_18705</name>
</gene>
<keyword evidence="2" id="KW-1185">Reference proteome</keyword>
<evidence type="ECO:0000313" key="2">
    <source>
        <dbReference type="Proteomes" id="UP001551189"/>
    </source>
</evidence>
<comment type="caution">
    <text evidence="1">The sequence shown here is derived from an EMBL/GenBank/DDBJ whole genome shotgun (WGS) entry which is preliminary data.</text>
</comment>
<name>A0ABV3B2I5_9ACTN</name>
<proteinExistence type="predicted"/>